<gene>
    <name evidence="3" type="ORF">FSB_LOCUS26274</name>
</gene>
<feature type="compositionally biased region" description="Acidic residues" evidence="1">
    <location>
        <begin position="161"/>
        <end position="170"/>
    </location>
</feature>
<evidence type="ECO:0000256" key="2">
    <source>
        <dbReference type="SAM" id="Phobius"/>
    </source>
</evidence>
<keyword evidence="2" id="KW-1133">Transmembrane helix</keyword>
<organism evidence="3">
    <name type="scientific">Fagus sylvatica</name>
    <name type="common">Beechnut</name>
    <dbReference type="NCBI Taxonomy" id="28930"/>
    <lineage>
        <taxon>Eukaryota</taxon>
        <taxon>Viridiplantae</taxon>
        <taxon>Streptophyta</taxon>
        <taxon>Embryophyta</taxon>
        <taxon>Tracheophyta</taxon>
        <taxon>Spermatophyta</taxon>
        <taxon>Magnoliopsida</taxon>
        <taxon>eudicotyledons</taxon>
        <taxon>Gunneridae</taxon>
        <taxon>Pentapetalae</taxon>
        <taxon>rosids</taxon>
        <taxon>fabids</taxon>
        <taxon>Fagales</taxon>
        <taxon>Fagaceae</taxon>
        <taxon>Fagus</taxon>
    </lineage>
</organism>
<feature type="region of interest" description="Disordered" evidence="1">
    <location>
        <begin position="159"/>
        <end position="204"/>
    </location>
</feature>
<feature type="compositionally biased region" description="Low complexity" evidence="1">
    <location>
        <begin position="179"/>
        <end position="188"/>
    </location>
</feature>
<proteinExistence type="predicted"/>
<evidence type="ECO:0000313" key="3">
    <source>
        <dbReference type="EMBL" id="SPC98392.1"/>
    </source>
</evidence>
<dbReference type="PANTHER" id="PTHR34964:SF1">
    <property type="entry name" value="MEMBRANE LIPOPROTEIN"/>
    <property type="match status" value="1"/>
</dbReference>
<feature type="transmembrane region" description="Helical" evidence="2">
    <location>
        <begin position="12"/>
        <end position="38"/>
    </location>
</feature>
<protein>
    <submittedName>
        <fullName evidence="3">Uncharacterized protein</fullName>
    </submittedName>
</protein>
<name>A0A2N9GFM1_FAGSY</name>
<keyword evidence="2" id="KW-0472">Membrane</keyword>
<reference evidence="3" key="1">
    <citation type="submission" date="2018-02" db="EMBL/GenBank/DDBJ databases">
        <authorList>
            <person name="Cohen D.B."/>
            <person name="Kent A.D."/>
        </authorList>
    </citation>
    <scope>NUCLEOTIDE SEQUENCE</scope>
</reference>
<keyword evidence="2" id="KW-0812">Transmembrane</keyword>
<sequence>MAVDAPEPRTGSMFILLITVLLFLSMVAGGGCLIIYIIQPESPFKSWLPIVGVGLICIPWVFWLVTCSYRCLSRRFGRGGGGGGAGEGGAREAGNVVGAGGGAAREGGNVVGGAAGAPSAANVNAGGDDVAIEDGNLESLVRSPENDARRRAQFEAILALDDNDGEELENKDEKKRRSSSSTSSNDKSVISHESELPLASSMAA</sequence>
<evidence type="ECO:0000256" key="1">
    <source>
        <dbReference type="SAM" id="MobiDB-lite"/>
    </source>
</evidence>
<dbReference type="AlphaFoldDB" id="A0A2N9GFM1"/>
<accession>A0A2N9GFM1</accession>
<feature type="transmembrane region" description="Helical" evidence="2">
    <location>
        <begin position="44"/>
        <end position="65"/>
    </location>
</feature>
<dbReference type="PANTHER" id="PTHR34964">
    <property type="entry name" value="MEMBRANE LIPOPROTEIN-RELATED"/>
    <property type="match status" value="1"/>
</dbReference>
<dbReference type="EMBL" id="OIVN01001867">
    <property type="protein sequence ID" value="SPC98392.1"/>
    <property type="molecule type" value="Genomic_DNA"/>
</dbReference>